<name>Q01EQ1_OSTTA</name>
<dbReference type="PROSITE" id="PS51475">
    <property type="entry name" value="PROTEASOME_ALPHA_2"/>
    <property type="match status" value="1"/>
</dbReference>
<keyword evidence="1 2" id="KW-0647">Proteasome</keyword>
<proteinExistence type="inferred from homology"/>
<evidence type="ECO:0000259" key="4">
    <source>
        <dbReference type="PROSITE" id="PS00388"/>
    </source>
</evidence>
<dbReference type="GO" id="GO:0005634">
    <property type="term" value="C:nucleus"/>
    <property type="evidence" value="ECO:0007669"/>
    <property type="project" value="UniProtKB-SubCell"/>
</dbReference>
<protein>
    <recommendedName>
        <fullName evidence="3">Proteasome subunit alpha type</fullName>
    </recommendedName>
</protein>
<evidence type="ECO:0000313" key="6">
    <source>
        <dbReference type="Proteomes" id="UP000009170"/>
    </source>
</evidence>
<evidence type="ECO:0000313" key="5">
    <source>
        <dbReference type="EMBL" id="CAL52201.2"/>
    </source>
</evidence>
<keyword evidence="3" id="KW-0539">Nucleus</keyword>
<dbReference type="GeneID" id="9836790"/>
<reference evidence="5 6" key="2">
    <citation type="journal article" date="2014" name="BMC Genomics">
        <title>An improved genome of the model marine alga Ostreococcus tauri unfolds by assessing Illumina de novo assemblies.</title>
        <authorList>
            <person name="Blanc-Mathieu R."/>
            <person name="Verhelst B."/>
            <person name="Derelle E."/>
            <person name="Rombauts S."/>
            <person name="Bouget F.Y."/>
            <person name="Carre I."/>
            <person name="Chateau A."/>
            <person name="Eyre-Walker A."/>
            <person name="Grimsley N."/>
            <person name="Moreau H."/>
            <person name="Piegu B."/>
            <person name="Rivals E."/>
            <person name="Schackwitz W."/>
            <person name="Van de Peer Y."/>
            <person name="Piganeau G."/>
        </authorList>
    </citation>
    <scope>NUCLEOTIDE SEQUENCE [LARGE SCALE GENOMIC DNA]</scope>
    <source>
        <strain evidence="6">OTTH 0595 / CCAP 157/2 / RCC745</strain>
    </source>
</reference>
<dbReference type="GO" id="GO:0019773">
    <property type="term" value="C:proteasome core complex, alpha-subunit complex"/>
    <property type="evidence" value="ECO:0007669"/>
    <property type="project" value="UniProtKB-UniRule"/>
</dbReference>
<dbReference type="AlphaFoldDB" id="Q01EQ1"/>
<dbReference type="STRING" id="70448.Q01EQ1"/>
<evidence type="ECO:0000256" key="1">
    <source>
        <dbReference type="ARBA" id="ARBA00022942"/>
    </source>
</evidence>
<organism evidence="5 6">
    <name type="scientific">Ostreococcus tauri</name>
    <name type="common">Marine green alga</name>
    <dbReference type="NCBI Taxonomy" id="70448"/>
    <lineage>
        <taxon>Eukaryota</taxon>
        <taxon>Viridiplantae</taxon>
        <taxon>Chlorophyta</taxon>
        <taxon>Mamiellophyceae</taxon>
        <taxon>Mamiellales</taxon>
        <taxon>Bathycoccaceae</taxon>
        <taxon>Ostreococcus</taxon>
    </lineage>
</organism>
<dbReference type="Proteomes" id="UP000009170">
    <property type="component" value="Unassembled WGS sequence"/>
</dbReference>
<dbReference type="GO" id="GO:0005737">
    <property type="term" value="C:cytoplasm"/>
    <property type="evidence" value="ECO:0007669"/>
    <property type="project" value="UniProtKB-SubCell"/>
</dbReference>
<sequence length="236" mass="25625">MFRNQYDQDMLTWSPQGRLHQVEYAMEAVKQGSTVVACGNQNCVVLAALKRKQSKLSSMQGKLFGVNERVGVAVSGLSTDSATLVKLLREESVREEFVFGRVASPSKLASLVSKSLQISTRESAGRPCGVGLVIVGSSEDTGCQILQTCPSGDVCQMWCTAIGARSQSARTHLEKHLDELKVATVNKVIHIALRALSESNVDSEELTSEACELATVESNLYVSKSPEEVQVYLDQL</sequence>
<comment type="similarity">
    <text evidence="2 3">Belongs to the peptidase T1A family.</text>
</comment>
<evidence type="ECO:0000256" key="2">
    <source>
        <dbReference type="PROSITE-ProRule" id="PRU00808"/>
    </source>
</evidence>
<keyword evidence="6" id="KW-1185">Reference proteome</keyword>
<evidence type="ECO:0000256" key="3">
    <source>
        <dbReference type="RuleBase" id="RU000551"/>
    </source>
</evidence>
<comment type="function">
    <text evidence="3">The proteasome is a multicatalytic proteinase complex which is characterized by its ability to cleave peptides with Arg, Phe, Tyr, Leu, and Glu adjacent to the leaving group at neutral or slightly basic pH.</text>
</comment>
<dbReference type="SMART" id="SM00948">
    <property type="entry name" value="Proteasome_A_N"/>
    <property type="match status" value="1"/>
</dbReference>
<dbReference type="PROSITE" id="PS00388">
    <property type="entry name" value="PROTEASOME_ALPHA_1"/>
    <property type="match status" value="1"/>
</dbReference>
<dbReference type="InterPro" id="IPR023332">
    <property type="entry name" value="Proteasome_alpha-type"/>
</dbReference>
<dbReference type="InterPro" id="IPR001353">
    <property type="entry name" value="Proteasome_sua/b"/>
</dbReference>
<dbReference type="GO" id="GO:0006511">
    <property type="term" value="P:ubiquitin-dependent protein catabolic process"/>
    <property type="evidence" value="ECO:0007669"/>
    <property type="project" value="InterPro"/>
</dbReference>
<accession>Q01EQ1</accession>
<dbReference type="Gene3D" id="3.60.20.10">
    <property type="entry name" value="Glutamine Phosphoribosylpyrophosphate, subunit 1, domain 1"/>
    <property type="match status" value="1"/>
</dbReference>
<dbReference type="OrthoDB" id="495588at2759"/>
<dbReference type="InterPro" id="IPR000426">
    <property type="entry name" value="Proteasome_asu_N"/>
</dbReference>
<dbReference type="FunCoup" id="Q01EQ1">
    <property type="interactions" value="1807"/>
</dbReference>
<dbReference type="EMBL" id="CAID01000002">
    <property type="protein sequence ID" value="CAL52201.2"/>
    <property type="molecule type" value="Genomic_DNA"/>
</dbReference>
<keyword evidence="3" id="KW-0963">Cytoplasm</keyword>
<dbReference type="KEGG" id="ota:OT_ostta02g01460"/>
<comment type="caution">
    <text evidence="5">The sequence shown here is derived from an EMBL/GenBank/DDBJ whole genome shotgun (WGS) entry which is preliminary data.</text>
</comment>
<dbReference type="Pfam" id="PF10584">
    <property type="entry name" value="Proteasome_A_N"/>
    <property type="match status" value="1"/>
</dbReference>
<feature type="domain" description="Proteasome alpha-type subunits" evidence="4">
    <location>
        <begin position="6"/>
        <end position="28"/>
    </location>
</feature>
<comment type="subunit">
    <text evidence="3">The 20S proteasome core is composed of 28 subunits that are arranged in four stacked rings, resulting in a barrel-shaped structure. The two end rings are each formed by seven alpha subunits, and the two central rings are each formed by seven beta subunits.</text>
</comment>
<dbReference type="InterPro" id="IPR029055">
    <property type="entry name" value="Ntn_hydrolases_N"/>
</dbReference>
<dbReference type="PANTHER" id="PTHR11599">
    <property type="entry name" value="PROTEASOME SUBUNIT ALPHA/BETA"/>
    <property type="match status" value="1"/>
</dbReference>
<dbReference type="InParanoid" id="Q01EQ1"/>
<dbReference type="Pfam" id="PF00227">
    <property type="entry name" value="Proteasome"/>
    <property type="match status" value="1"/>
</dbReference>
<comment type="subcellular location">
    <subcellularLocation>
        <location evidence="3">Cytoplasm</location>
    </subcellularLocation>
    <subcellularLocation>
        <location evidence="3">Nucleus</location>
    </subcellularLocation>
</comment>
<dbReference type="SUPFAM" id="SSF56235">
    <property type="entry name" value="N-terminal nucleophile aminohydrolases (Ntn hydrolases)"/>
    <property type="match status" value="1"/>
</dbReference>
<reference evidence="6" key="1">
    <citation type="journal article" date="2006" name="Proc. Natl. Acad. Sci. U.S.A.">
        <title>Genome analysis of the smallest free-living eukaryote Ostreococcus tauri unveils many unique features.</title>
        <authorList>
            <person name="Derelle E."/>
            <person name="Ferraz C."/>
            <person name="Rombauts S."/>
            <person name="Rouze P."/>
            <person name="Worden A.Z."/>
            <person name="Robbens S."/>
            <person name="Partensky F."/>
            <person name="Degroeve S."/>
            <person name="Echeynie S."/>
            <person name="Cooke R."/>
            <person name="Saeys Y."/>
            <person name="Wuyts J."/>
            <person name="Jabbari K."/>
            <person name="Bowler C."/>
            <person name="Panaud O."/>
            <person name="Piegu B."/>
            <person name="Ball S.G."/>
            <person name="Ral J.-P."/>
            <person name="Bouget F.-Y."/>
            <person name="Piganeau G."/>
            <person name="De Baets B."/>
            <person name="Picard A."/>
            <person name="Delseny M."/>
            <person name="Demaille J."/>
            <person name="Van de Peer Y."/>
            <person name="Moreau H."/>
        </authorList>
    </citation>
    <scope>NUCLEOTIDE SEQUENCE [LARGE SCALE GENOMIC DNA]</scope>
    <source>
        <strain evidence="6">OTTH 0595 / CCAP 157/2 / RCC745</strain>
    </source>
</reference>
<gene>
    <name evidence="5" type="ORF">OT_ostta02g01460</name>
</gene>
<dbReference type="RefSeq" id="XP_003074931.1">
    <property type="nucleotide sequence ID" value="XM_003074883.1"/>
</dbReference>
<dbReference type="InterPro" id="IPR050115">
    <property type="entry name" value="Proteasome_alpha"/>
</dbReference>
<dbReference type="OMA" id="NCKAQSI"/>